<comment type="caution">
    <text evidence="1">The sequence shown here is derived from an EMBL/GenBank/DDBJ whole genome shotgun (WGS) entry which is preliminary data.</text>
</comment>
<keyword evidence="2" id="KW-1185">Reference proteome</keyword>
<reference evidence="1" key="1">
    <citation type="submission" date="2022-12" db="EMBL/GenBank/DDBJ databases">
        <authorList>
            <person name="Petersen C."/>
        </authorList>
    </citation>
    <scope>NUCLEOTIDE SEQUENCE</scope>
    <source>
        <strain evidence="1">IBT 29677</strain>
    </source>
</reference>
<dbReference type="EMBL" id="JAPZBU010000004">
    <property type="protein sequence ID" value="KAJ5407910.1"/>
    <property type="molecule type" value="Genomic_DNA"/>
</dbReference>
<dbReference type="Proteomes" id="UP001147747">
    <property type="component" value="Unassembled WGS sequence"/>
</dbReference>
<proteinExistence type="predicted"/>
<reference evidence="1" key="2">
    <citation type="journal article" date="2023" name="IMA Fungus">
        <title>Comparative genomic study of the Penicillium genus elucidates a diverse pangenome and 15 lateral gene transfer events.</title>
        <authorList>
            <person name="Petersen C."/>
            <person name="Sorensen T."/>
            <person name="Nielsen M.R."/>
            <person name="Sondergaard T.E."/>
            <person name="Sorensen J.L."/>
            <person name="Fitzpatrick D.A."/>
            <person name="Frisvad J.C."/>
            <person name="Nielsen K.L."/>
        </authorList>
    </citation>
    <scope>NUCLEOTIDE SEQUENCE</scope>
    <source>
        <strain evidence="1">IBT 29677</strain>
    </source>
</reference>
<evidence type="ECO:0000313" key="1">
    <source>
        <dbReference type="EMBL" id="KAJ5407910.1"/>
    </source>
</evidence>
<protein>
    <submittedName>
        <fullName evidence="1">Uncharacterized protein</fullName>
    </submittedName>
</protein>
<organism evidence="1 2">
    <name type="scientific">Penicillium cosmopolitanum</name>
    <dbReference type="NCBI Taxonomy" id="1131564"/>
    <lineage>
        <taxon>Eukaryota</taxon>
        <taxon>Fungi</taxon>
        <taxon>Dikarya</taxon>
        <taxon>Ascomycota</taxon>
        <taxon>Pezizomycotina</taxon>
        <taxon>Eurotiomycetes</taxon>
        <taxon>Eurotiomycetidae</taxon>
        <taxon>Eurotiales</taxon>
        <taxon>Aspergillaceae</taxon>
        <taxon>Penicillium</taxon>
    </lineage>
</organism>
<evidence type="ECO:0000313" key="2">
    <source>
        <dbReference type="Proteomes" id="UP001147747"/>
    </source>
</evidence>
<dbReference type="RefSeq" id="XP_056492225.1">
    <property type="nucleotide sequence ID" value="XM_056626430.1"/>
</dbReference>
<accession>A0A9X0BCU6</accession>
<dbReference type="GeneID" id="81365410"/>
<dbReference type="AlphaFoldDB" id="A0A9X0BCU6"/>
<name>A0A9X0BCU6_9EURO</name>
<sequence length="91" mass="10466">MYALSRGQSFLRVRSRPSNLQIWAAKHGPFGLEKHDHQLELEHEFDHDSQPATIDRPVASFDSTLEIFPMVILRERKARGVKKGQGRDKQA</sequence>
<gene>
    <name evidence="1" type="ORF">N7509_001793</name>
</gene>